<keyword evidence="4" id="KW-1185">Reference proteome</keyword>
<name>A0A409YUJ6_9AGAR</name>
<evidence type="ECO:0000256" key="2">
    <source>
        <dbReference type="SAM" id="MobiDB-lite"/>
    </source>
</evidence>
<dbReference type="Proteomes" id="UP000284706">
    <property type="component" value="Unassembled WGS sequence"/>
</dbReference>
<dbReference type="STRING" id="231916.A0A409YUJ6"/>
<reference evidence="3 4" key="1">
    <citation type="journal article" date="2018" name="Evol. Lett.">
        <title>Horizontal gene cluster transfer increased hallucinogenic mushroom diversity.</title>
        <authorList>
            <person name="Reynolds H.T."/>
            <person name="Vijayakumar V."/>
            <person name="Gluck-Thaler E."/>
            <person name="Korotkin H.B."/>
            <person name="Matheny P.B."/>
            <person name="Slot J.C."/>
        </authorList>
    </citation>
    <scope>NUCLEOTIDE SEQUENCE [LARGE SCALE GENOMIC DNA]</scope>
    <source>
        <strain evidence="3 4">SRW20</strain>
    </source>
</reference>
<evidence type="ECO:0000256" key="1">
    <source>
        <dbReference type="SAM" id="Coils"/>
    </source>
</evidence>
<feature type="coiled-coil region" evidence="1">
    <location>
        <begin position="177"/>
        <end position="204"/>
    </location>
</feature>
<protein>
    <submittedName>
        <fullName evidence="3">Uncharacterized protein</fullName>
    </submittedName>
</protein>
<feature type="region of interest" description="Disordered" evidence="2">
    <location>
        <begin position="117"/>
        <end position="157"/>
    </location>
</feature>
<dbReference type="AlphaFoldDB" id="A0A409YUJ6"/>
<dbReference type="InParanoid" id="A0A409YUJ6"/>
<comment type="caution">
    <text evidence="3">The sequence shown here is derived from an EMBL/GenBank/DDBJ whole genome shotgun (WGS) entry which is preliminary data.</text>
</comment>
<keyword evidence="1" id="KW-0175">Coiled coil</keyword>
<organism evidence="3 4">
    <name type="scientific">Gymnopilus dilepis</name>
    <dbReference type="NCBI Taxonomy" id="231916"/>
    <lineage>
        <taxon>Eukaryota</taxon>
        <taxon>Fungi</taxon>
        <taxon>Dikarya</taxon>
        <taxon>Basidiomycota</taxon>
        <taxon>Agaricomycotina</taxon>
        <taxon>Agaricomycetes</taxon>
        <taxon>Agaricomycetidae</taxon>
        <taxon>Agaricales</taxon>
        <taxon>Agaricineae</taxon>
        <taxon>Hymenogastraceae</taxon>
        <taxon>Gymnopilus</taxon>
    </lineage>
</organism>
<dbReference type="OrthoDB" id="3058225at2759"/>
<sequence length="230" mass="25810">MVVINKSKIISIARETDHLREIQQKEESKTQSYKGLSATLQIITNTAGGVVAPQITRSLRAQTDCKNQIEKNNAACQRMWSDAMNLFLEEVTKVVDTHVQSVLRSIRNEAEEAIQSVGATGKRKREDNVNDAKENQEAEVLQEKGDSRNPKRQKHSCENVGSIELLKEAETGEGSLIREMKLKIEDQARAIVKLAQENNELRTALARGLIHTPSTQRFPQVGNEVQRKRG</sequence>
<evidence type="ECO:0000313" key="3">
    <source>
        <dbReference type="EMBL" id="PPR06670.1"/>
    </source>
</evidence>
<gene>
    <name evidence="3" type="ORF">CVT26_001212</name>
</gene>
<accession>A0A409YUJ6</accession>
<proteinExistence type="predicted"/>
<feature type="compositionally biased region" description="Basic and acidic residues" evidence="2">
    <location>
        <begin position="124"/>
        <end position="149"/>
    </location>
</feature>
<dbReference type="EMBL" id="NHYE01000269">
    <property type="protein sequence ID" value="PPR06670.1"/>
    <property type="molecule type" value="Genomic_DNA"/>
</dbReference>
<evidence type="ECO:0000313" key="4">
    <source>
        <dbReference type="Proteomes" id="UP000284706"/>
    </source>
</evidence>